<dbReference type="EMBL" id="ABXJ01000112">
    <property type="protein sequence ID" value="EEA89861.1"/>
    <property type="molecule type" value="Genomic_DNA"/>
</dbReference>
<reference evidence="2 3" key="1">
    <citation type="submission" date="2008-10" db="EMBL/GenBank/DDBJ databases">
        <title>Draft genome sequence of Collinsella stercoris (DSM 13279).</title>
        <authorList>
            <person name="Sudarsanam P."/>
            <person name="Ley R."/>
            <person name="Guruge J."/>
            <person name="Turnbaugh P.J."/>
            <person name="Mahowald M."/>
            <person name="Liep D."/>
            <person name="Gordon J."/>
        </authorList>
    </citation>
    <scope>NUCLEOTIDE SEQUENCE [LARGE SCALE GENOMIC DNA]</scope>
    <source>
        <strain evidence="2 3">DSM 13279</strain>
    </source>
</reference>
<proteinExistence type="predicted"/>
<keyword evidence="1" id="KW-0812">Transmembrane</keyword>
<accession>B6GCY4</accession>
<feature type="transmembrane region" description="Helical" evidence="1">
    <location>
        <begin position="12"/>
        <end position="34"/>
    </location>
</feature>
<dbReference type="Proteomes" id="UP000003560">
    <property type="component" value="Unassembled WGS sequence"/>
</dbReference>
<dbReference type="AlphaFoldDB" id="B6GCY4"/>
<keyword evidence="3" id="KW-1185">Reference proteome</keyword>
<dbReference type="GeneID" id="98003611"/>
<keyword evidence="1" id="KW-0472">Membrane</keyword>
<organism evidence="2 3">
    <name type="scientific">Collinsella stercoris DSM 13279</name>
    <dbReference type="NCBI Taxonomy" id="445975"/>
    <lineage>
        <taxon>Bacteria</taxon>
        <taxon>Bacillati</taxon>
        <taxon>Actinomycetota</taxon>
        <taxon>Coriobacteriia</taxon>
        <taxon>Coriobacteriales</taxon>
        <taxon>Coriobacteriaceae</taxon>
        <taxon>Collinsella</taxon>
    </lineage>
</organism>
<name>B6GCY4_9ACTN</name>
<dbReference type="HOGENOM" id="CLU_1988844_0_0_11"/>
<sequence>MRDGEPDSPSRGGVLGTGVLLFALCVIAILAVCFNMSGQSSSSYPSSASGVIRSIDEASSIVSIELSDHDPSQFPFHEGPVSFELHDGLLHQDEFEIGSVVEVTYFYTLPFEEPLECCAMKIKPA</sequence>
<evidence type="ECO:0000313" key="2">
    <source>
        <dbReference type="EMBL" id="EEA89861.1"/>
    </source>
</evidence>
<comment type="caution">
    <text evidence="2">The sequence shown here is derived from an EMBL/GenBank/DDBJ whole genome shotgun (WGS) entry which is preliminary data.</text>
</comment>
<protein>
    <submittedName>
        <fullName evidence="2">Uncharacterized protein</fullName>
    </submittedName>
</protein>
<evidence type="ECO:0000313" key="3">
    <source>
        <dbReference type="Proteomes" id="UP000003560"/>
    </source>
</evidence>
<dbReference type="OrthoDB" id="9974458at2"/>
<gene>
    <name evidence="2" type="ORF">COLSTE_01962</name>
</gene>
<reference evidence="2 3" key="2">
    <citation type="submission" date="2008-10" db="EMBL/GenBank/DDBJ databases">
        <authorList>
            <person name="Fulton L."/>
            <person name="Clifton S."/>
            <person name="Fulton B."/>
            <person name="Xu J."/>
            <person name="Minx P."/>
            <person name="Pepin K.H."/>
            <person name="Johnson M."/>
            <person name="Thiruvilangam P."/>
            <person name="Bhonagiri V."/>
            <person name="Nash W.E."/>
            <person name="Mardis E.R."/>
            <person name="Wilson R.K."/>
        </authorList>
    </citation>
    <scope>NUCLEOTIDE SEQUENCE [LARGE SCALE GENOMIC DNA]</scope>
    <source>
        <strain evidence="2 3">DSM 13279</strain>
    </source>
</reference>
<evidence type="ECO:0000256" key="1">
    <source>
        <dbReference type="SAM" id="Phobius"/>
    </source>
</evidence>
<keyword evidence="1" id="KW-1133">Transmembrane helix</keyword>
<dbReference type="STRING" id="445975.COLSTE_01962"/>
<dbReference type="RefSeq" id="WP_006721591.1">
    <property type="nucleotide sequence ID" value="NZ_CP085935.1"/>
</dbReference>